<sequence length="255" mass="28835">MKLSLMLLVVDFSTWTRLGFTAGVDVHINLPSRILRVGPEAATCCDAMPHLLPFVVAEVFGITILQVDLYDRKYPNDCYVYRYSKWVSLEYSRKVADAREEVAILWYDNVAMVYCQQATAITKVLRFLDAADVALMQVVAYLARCKSPCLSKSRADIFQAINIIGVQTLYAVRLWKLELSATETDTTFVKVYLCLLLFNETKTLMQTQDQLPKGATISFYLGKVDGIPPTIHNLRAFLSSKLLAIRPSPKYNRAD</sequence>
<protein>
    <submittedName>
        <fullName evidence="1">Uncharacterized protein</fullName>
    </submittedName>
</protein>
<comment type="caution">
    <text evidence="1">The sequence shown here is derived from an EMBL/GenBank/DDBJ whole genome shotgun (WGS) entry which is preliminary data.</text>
</comment>
<evidence type="ECO:0000313" key="2">
    <source>
        <dbReference type="Proteomes" id="UP001175226"/>
    </source>
</evidence>
<evidence type="ECO:0000313" key="1">
    <source>
        <dbReference type="EMBL" id="KAK0444090.1"/>
    </source>
</evidence>
<gene>
    <name evidence="1" type="ORF">EV421DRAFT_1735369</name>
</gene>
<organism evidence="1 2">
    <name type="scientific">Armillaria borealis</name>
    <dbReference type="NCBI Taxonomy" id="47425"/>
    <lineage>
        <taxon>Eukaryota</taxon>
        <taxon>Fungi</taxon>
        <taxon>Dikarya</taxon>
        <taxon>Basidiomycota</taxon>
        <taxon>Agaricomycotina</taxon>
        <taxon>Agaricomycetes</taxon>
        <taxon>Agaricomycetidae</taxon>
        <taxon>Agaricales</taxon>
        <taxon>Marasmiineae</taxon>
        <taxon>Physalacriaceae</taxon>
        <taxon>Armillaria</taxon>
    </lineage>
</organism>
<accession>A0AA39JLE9</accession>
<dbReference type="Proteomes" id="UP001175226">
    <property type="component" value="Unassembled WGS sequence"/>
</dbReference>
<proteinExistence type="predicted"/>
<dbReference type="AlphaFoldDB" id="A0AA39JLE9"/>
<keyword evidence="2" id="KW-1185">Reference proteome</keyword>
<name>A0AA39JLE9_9AGAR</name>
<reference evidence="1" key="1">
    <citation type="submission" date="2023-06" db="EMBL/GenBank/DDBJ databases">
        <authorList>
            <consortium name="Lawrence Berkeley National Laboratory"/>
            <person name="Ahrendt S."/>
            <person name="Sahu N."/>
            <person name="Indic B."/>
            <person name="Wong-Bajracharya J."/>
            <person name="Merenyi Z."/>
            <person name="Ke H.-M."/>
            <person name="Monk M."/>
            <person name="Kocsube S."/>
            <person name="Drula E."/>
            <person name="Lipzen A."/>
            <person name="Balint B."/>
            <person name="Henrissat B."/>
            <person name="Andreopoulos B."/>
            <person name="Martin F.M."/>
            <person name="Harder C.B."/>
            <person name="Rigling D."/>
            <person name="Ford K.L."/>
            <person name="Foster G.D."/>
            <person name="Pangilinan J."/>
            <person name="Papanicolaou A."/>
            <person name="Barry K."/>
            <person name="LaButti K."/>
            <person name="Viragh M."/>
            <person name="Koriabine M."/>
            <person name="Yan M."/>
            <person name="Riley R."/>
            <person name="Champramary S."/>
            <person name="Plett K.L."/>
            <person name="Tsai I.J."/>
            <person name="Slot J."/>
            <person name="Sipos G."/>
            <person name="Plett J."/>
            <person name="Nagy L.G."/>
            <person name="Grigoriev I.V."/>
        </authorList>
    </citation>
    <scope>NUCLEOTIDE SEQUENCE</scope>
    <source>
        <strain evidence="1">FPL87.14</strain>
    </source>
</reference>
<dbReference type="EMBL" id="JAUEPT010000020">
    <property type="protein sequence ID" value="KAK0444090.1"/>
    <property type="molecule type" value="Genomic_DNA"/>
</dbReference>